<dbReference type="EMBL" id="CARXXK010000001">
    <property type="protein sequence ID" value="CAI6345980.1"/>
    <property type="molecule type" value="Genomic_DNA"/>
</dbReference>
<gene>
    <name evidence="1" type="ORF">MEUPH1_LOCUS2931</name>
</gene>
<dbReference type="AlphaFoldDB" id="A0AAV0VQZ3"/>
<keyword evidence="2" id="KW-1185">Reference proteome</keyword>
<reference evidence="1 2" key="1">
    <citation type="submission" date="2023-01" db="EMBL/GenBank/DDBJ databases">
        <authorList>
            <person name="Whitehead M."/>
        </authorList>
    </citation>
    <scope>NUCLEOTIDE SEQUENCE [LARGE SCALE GENOMIC DNA]</scope>
</reference>
<sequence length="138" mass="15593">MAKFPPITTAPLARNDITHEIQLRSRCAVHVIISGVLWVTLSSVGTSVSSTLEDKTFVKEILDKLEPKLPKKVIRKVFRVGKSINDKPRLLKVQLTSHYEVNHVIISFLRLCSNYPDECSQVSTTRGRTPSERLRIQA</sequence>
<accession>A0AAV0VQZ3</accession>
<evidence type="ECO:0000313" key="2">
    <source>
        <dbReference type="Proteomes" id="UP001160148"/>
    </source>
</evidence>
<comment type="caution">
    <text evidence="1">The sequence shown here is derived from an EMBL/GenBank/DDBJ whole genome shotgun (WGS) entry which is preliminary data.</text>
</comment>
<evidence type="ECO:0000313" key="1">
    <source>
        <dbReference type="EMBL" id="CAI6345980.1"/>
    </source>
</evidence>
<proteinExistence type="predicted"/>
<organism evidence="1 2">
    <name type="scientific">Macrosiphum euphorbiae</name>
    <name type="common">potato aphid</name>
    <dbReference type="NCBI Taxonomy" id="13131"/>
    <lineage>
        <taxon>Eukaryota</taxon>
        <taxon>Metazoa</taxon>
        <taxon>Ecdysozoa</taxon>
        <taxon>Arthropoda</taxon>
        <taxon>Hexapoda</taxon>
        <taxon>Insecta</taxon>
        <taxon>Pterygota</taxon>
        <taxon>Neoptera</taxon>
        <taxon>Paraneoptera</taxon>
        <taxon>Hemiptera</taxon>
        <taxon>Sternorrhyncha</taxon>
        <taxon>Aphidomorpha</taxon>
        <taxon>Aphidoidea</taxon>
        <taxon>Aphididae</taxon>
        <taxon>Macrosiphini</taxon>
        <taxon>Macrosiphum</taxon>
    </lineage>
</organism>
<name>A0AAV0VQZ3_9HEMI</name>
<protein>
    <submittedName>
        <fullName evidence="1">Uncharacterized protein</fullName>
    </submittedName>
</protein>
<dbReference type="Proteomes" id="UP001160148">
    <property type="component" value="Unassembled WGS sequence"/>
</dbReference>